<evidence type="ECO:0000256" key="1">
    <source>
        <dbReference type="SAM" id="SignalP"/>
    </source>
</evidence>
<protein>
    <submittedName>
        <fullName evidence="3">Uncharacterized protein isoform X3</fullName>
    </submittedName>
</protein>
<gene>
    <name evidence="3" type="primary">LOC140010190</name>
</gene>
<reference evidence="3" key="1">
    <citation type="submission" date="2025-08" db="UniProtKB">
        <authorList>
            <consortium name="RefSeq"/>
        </authorList>
    </citation>
    <scope>IDENTIFICATION</scope>
    <source>
        <tissue evidence="3">Leaves</tissue>
    </source>
</reference>
<feature type="signal peptide" evidence="1">
    <location>
        <begin position="1"/>
        <end position="17"/>
    </location>
</feature>
<evidence type="ECO:0000313" key="3">
    <source>
        <dbReference type="RefSeq" id="XP_071912804.1"/>
    </source>
</evidence>
<feature type="chain" id="PRO_5045985470" evidence="1">
    <location>
        <begin position="18"/>
        <end position="201"/>
    </location>
</feature>
<dbReference type="Proteomes" id="UP001652660">
    <property type="component" value="Chromosome 7c"/>
</dbReference>
<sequence>MCPCFLVSVRLLHLLSSHYLLSLPFLDNVALSLAQTYPPLASCLFTLGLDIQNNKCFSAASPLRPIPHQNYTIRRFSSPPLSSPKLYDQNLQQRFLIFVSLQLRWVMAIGEAGIEILRSVLWASFLAQSLRFLVKEGKGKKNQQRWRCLCFRRRQRRKGLTSSSNPRVTEKFPSSSWNRLAKVELLFMGLTMKAMQSYWFC</sequence>
<name>A0ABM4UZW5_COFAR</name>
<dbReference type="GeneID" id="140010190"/>
<keyword evidence="1" id="KW-0732">Signal</keyword>
<evidence type="ECO:0000313" key="2">
    <source>
        <dbReference type="Proteomes" id="UP001652660"/>
    </source>
</evidence>
<keyword evidence="2" id="KW-1185">Reference proteome</keyword>
<organism evidence="2 3">
    <name type="scientific">Coffea arabica</name>
    <name type="common">Arabian coffee</name>
    <dbReference type="NCBI Taxonomy" id="13443"/>
    <lineage>
        <taxon>Eukaryota</taxon>
        <taxon>Viridiplantae</taxon>
        <taxon>Streptophyta</taxon>
        <taxon>Embryophyta</taxon>
        <taxon>Tracheophyta</taxon>
        <taxon>Spermatophyta</taxon>
        <taxon>Magnoliopsida</taxon>
        <taxon>eudicotyledons</taxon>
        <taxon>Gunneridae</taxon>
        <taxon>Pentapetalae</taxon>
        <taxon>asterids</taxon>
        <taxon>lamiids</taxon>
        <taxon>Gentianales</taxon>
        <taxon>Rubiaceae</taxon>
        <taxon>Ixoroideae</taxon>
        <taxon>Gardenieae complex</taxon>
        <taxon>Bertiereae - Coffeeae clade</taxon>
        <taxon>Coffeeae</taxon>
        <taxon>Coffea</taxon>
    </lineage>
</organism>
<dbReference type="RefSeq" id="XP_071912804.1">
    <property type="nucleotide sequence ID" value="XM_072056703.1"/>
</dbReference>
<proteinExistence type="predicted"/>
<accession>A0ABM4UZW5</accession>